<feature type="transmembrane region" description="Helical" evidence="1">
    <location>
        <begin position="31"/>
        <end position="49"/>
    </location>
</feature>
<organism evidence="2 3">
    <name type="scientific">Paenibacillus prosopidis</name>
    <dbReference type="NCBI Taxonomy" id="630520"/>
    <lineage>
        <taxon>Bacteria</taxon>
        <taxon>Bacillati</taxon>
        <taxon>Bacillota</taxon>
        <taxon>Bacilli</taxon>
        <taxon>Bacillales</taxon>
        <taxon>Paenibacillaceae</taxon>
        <taxon>Paenibacillus</taxon>
    </lineage>
</organism>
<evidence type="ECO:0000313" key="2">
    <source>
        <dbReference type="EMBL" id="RCW40630.1"/>
    </source>
</evidence>
<keyword evidence="3" id="KW-1185">Reference proteome</keyword>
<comment type="caution">
    <text evidence="2">The sequence shown here is derived from an EMBL/GenBank/DDBJ whole genome shotgun (WGS) entry which is preliminary data.</text>
</comment>
<protein>
    <submittedName>
        <fullName evidence="2">Uncharacterized protein</fullName>
    </submittedName>
</protein>
<dbReference type="AlphaFoldDB" id="A0A368VJH6"/>
<reference evidence="2 3" key="1">
    <citation type="submission" date="2018-07" db="EMBL/GenBank/DDBJ databases">
        <title>Genomic Encyclopedia of Type Strains, Phase III (KMG-III): the genomes of soil and plant-associated and newly described type strains.</title>
        <authorList>
            <person name="Whitman W."/>
        </authorList>
    </citation>
    <scope>NUCLEOTIDE SEQUENCE [LARGE SCALE GENOMIC DNA]</scope>
    <source>
        <strain evidence="2 3">CECT 7506</strain>
    </source>
</reference>
<keyword evidence="1" id="KW-0472">Membrane</keyword>
<sequence>MIKTKLIIIMLLISGLLFYTLASLFKTDEPVTDMLLSLIVVTLFYKVFFKDKKD</sequence>
<proteinExistence type="predicted"/>
<keyword evidence="1" id="KW-0812">Transmembrane</keyword>
<keyword evidence="1" id="KW-1133">Transmembrane helix</keyword>
<evidence type="ECO:0000313" key="3">
    <source>
        <dbReference type="Proteomes" id="UP000252415"/>
    </source>
</evidence>
<dbReference type="Proteomes" id="UP000252415">
    <property type="component" value="Unassembled WGS sequence"/>
</dbReference>
<name>A0A368VJH6_9BACL</name>
<gene>
    <name evidence="2" type="ORF">DFP97_1309</name>
</gene>
<evidence type="ECO:0000256" key="1">
    <source>
        <dbReference type="SAM" id="Phobius"/>
    </source>
</evidence>
<dbReference type="EMBL" id="QPJD01000030">
    <property type="protein sequence ID" value="RCW40630.1"/>
    <property type="molecule type" value="Genomic_DNA"/>
</dbReference>
<accession>A0A368VJH6</accession>
<feature type="transmembrane region" description="Helical" evidence="1">
    <location>
        <begin position="7"/>
        <end position="25"/>
    </location>
</feature>